<reference evidence="1" key="2">
    <citation type="journal article" date="2020" name="Nat. Commun.">
        <title>Large-scale genome sequencing of mycorrhizal fungi provides insights into the early evolution of symbiotic traits.</title>
        <authorList>
            <person name="Miyauchi S."/>
            <person name="Kiss E."/>
            <person name="Kuo A."/>
            <person name="Drula E."/>
            <person name="Kohler A."/>
            <person name="Sanchez-Garcia M."/>
            <person name="Morin E."/>
            <person name="Andreopoulos B."/>
            <person name="Barry K.W."/>
            <person name="Bonito G."/>
            <person name="Buee M."/>
            <person name="Carver A."/>
            <person name="Chen C."/>
            <person name="Cichocki N."/>
            <person name="Clum A."/>
            <person name="Culley D."/>
            <person name="Crous P.W."/>
            <person name="Fauchery L."/>
            <person name="Girlanda M."/>
            <person name="Hayes R.D."/>
            <person name="Keri Z."/>
            <person name="LaButti K."/>
            <person name="Lipzen A."/>
            <person name="Lombard V."/>
            <person name="Magnuson J."/>
            <person name="Maillard F."/>
            <person name="Murat C."/>
            <person name="Nolan M."/>
            <person name="Ohm R.A."/>
            <person name="Pangilinan J."/>
            <person name="Pereira M.F."/>
            <person name="Perotto S."/>
            <person name="Peter M."/>
            <person name="Pfister S."/>
            <person name="Riley R."/>
            <person name="Sitrit Y."/>
            <person name="Stielow J.B."/>
            <person name="Szollosi G."/>
            <person name="Zifcakova L."/>
            <person name="Stursova M."/>
            <person name="Spatafora J.W."/>
            <person name="Tedersoo L."/>
            <person name="Vaario L.M."/>
            <person name="Yamada A."/>
            <person name="Yan M."/>
            <person name="Wang P."/>
            <person name="Xu J."/>
            <person name="Bruns T."/>
            <person name="Baldrian P."/>
            <person name="Vilgalys R."/>
            <person name="Dunand C."/>
            <person name="Henrissat B."/>
            <person name="Grigoriev I.V."/>
            <person name="Hibbett D."/>
            <person name="Nagy L.G."/>
            <person name="Martin F.M."/>
        </authorList>
    </citation>
    <scope>NUCLEOTIDE SEQUENCE</scope>
    <source>
        <strain evidence="1">Prilba</strain>
    </source>
</reference>
<comment type="caution">
    <text evidence="1">The sequence shown here is derived from an EMBL/GenBank/DDBJ whole genome shotgun (WGS) entry which is preliminary data.</text>
</comment>
<dbReference type="EMBL" id="WHVB01000004">
    <property type="protein sequence ID" value="KAF8483936.1"/>
    <property type="molecule type" value="Genomic_DNA"/>
</dbReference>
<dbReference type="AlphaFoldDB" id="A0A9P5TCB9"/>
<organism evidence="1 2">
    <name type="scientific">Russula ochroleuca</name>
    <dbReference type="NCBI Taxonomy" id="152965"/>
    <lineage>
        <taxon>Eukaryota</taxon>
        <taxon>Fungi</taxon>
        <taxon>Dikarya</taxon>
        <taxon>Basidiomycota</taxon>
        <taxon>Agaricomycotina</taxon>
        <taxon>Agaricomycetes</taxon>
        <taxon>Russulales</taxon>
        <taxon>Russulaceae</taxon>
        <taxon>Russula</taxon>
    </lineage>
</organism>
<sequence>MYGTSFFVVPTTPVLAQQCAQTTTAFVVPVVQMTMRPPRRPMLVMQSWVPVFQLHQSHLSRSSNESALISSESVPWSDPPPRWHPCGSKVEALKGHTTSHLGMPIPRTRDTDDDPISECGRFRVVVRDRKRSLPGHPNSHYVDVPFTCGSHVKSHVKQRETENRASGAQLSTAAILSLLLRDINARYLLQWPLSLVTSLEEFAGAAEEAWAPGTAFHFRSGILCLRSSLALGLDRRGAFWRGYSFSLAPSAKGPLACGGALAMHSGMDPSLFLAGTFVGCHILLQFSRYKGIPHRAFKPALLYTPTPPNPPSDLVLTLNLKVAGSIRRKACGVNSSYINSSNTTQLVVTPFGHCLIPSFNRGAQEAEDIHSINAQTPVVD</sequence>
<proteinExistence type="predicted"/>
<protein>
    <submittedName>
        <fullName evidence="1">Uncharacterized protein</fullName>
    </submittedName>
</protein>
<keyword evidence="2" id="KW-1185">Reference proteome</keyword>
<name>A0A9P5TCB9_9AGAM</name>
<dbReference type="Proteomes" id="UP000759537">
    <property type="component" value="Unassembled WGS sequence"/>
</dbReference>
<evidence type="ECO:0000313" key="1">
    <source>
        <dbReference type="EMBL" id="KAF8483936.1"/>
    </source>
</evidence>
<reference evidence="1" key="1">
    <citation type="submission" date="2019-10" db="EMBL/GenBank/DDBJ databases">
        <authorList>
            <consortium name="DOE Joint Genome Institute"/>
            <person name="Kuo A."/>
            <person name="Miyauchi S."/>
            <person name="Kiss E."/>
            <person name="Drula E."/>
            <person name="Kohler A."/>
            <person name="Sanchez-Garcia M."/>
            <person name="Andreopoulos B."/>
            <person name="Barry K.W."/>
            <person name="Bonito G."/>
            <person name="Buee M."/>
            <person name="Carver A."/>
            <person name="Chen C."/>
            <person name="Cichocki N."/>
            <person name="Clum A."/>
            <person name="Culley D."/>
            <person name="Crous P.W."/>
            <person name="Fauchery L."/>
            <person name="Girlanda M."/>
            <person name="Hayes R."/>
            <person name="Keri Z."/>
            <person name="LaButti K."/>
            <person name="Lipzen A."/>
            <person name="Lombard V."/>
            <person name="Magnuson J."/>
            <person name="Maillard F."/>
            <person name="Morin E."/>
            <person name="Murat C."/>
            <person name="Nolan M."/>
            <person name="Ohm R."/>
            <person name="Pangilinan J."/>
            <person name="Pereira M."/>
            <person name="Perotto S."/>
            <person name="Peter M."/>
            <person name="Riley R."/>
            <person name="Sitrit Y."/>
            <person name="Stielow B."/>
            <person name="Szollosi G."/>
            <person name="Zifcakova L."/>
            <person name="Stursova M."/>
            <person name="Spatafora J.W."/>
            <person name="Tedersoo L."/>
            <person name="Vaario L.-M."/>
            <person name="Yamada A."/>
            <person name="Yan M."/>
            <person name="Wang P."/>
            <person name="Xu J."/>
            <person name="Bruns T."/>
            <person name="Baldrian P."/>
            <person name="Vilgalys R."/>
            <person name="Henrissat B."/>
            <person name="Grigoriev I.V."/>
            <person name="Hibbett D."/>
            <person name="Nagy L.G."/>
            <person name="Martin F.M."/>
        </authorList>
    </citation>
    <scope>NUCLEOTIDE SEQUENCE</scope>
    <source>
        <strain evidence="1">Prilba</strain>
    </source>
</reference>
<accession>A0A9P5TCB9</accession>
<gene>
    <name evidence="1" type="ORF">DFH94DRAFT_680340</name>
</gene>
<evidence type="ECO:0000313" key="2">
    <source>
        <dbReference type="Proteomes" id="UP000759537"/>
    </source>
</evidence>